<dbReference type="Gene3D" id="3.30.700.10">
    <property type="entry name" value="Glycoprotein, Type 4 Pilin"/>
    <property type="match status" value="1"/>
</dbReference>
<comment type="similarity">
    <text evidence="2">Belongs to the N-Me-Phe pilin family.</text>
</comment>
<keyword evidence="5" id="KW-1185">Reference proteome</keyword>
<feature type="chain" id="PRO_5017029573" evidence="3">
    <location>
        <begin position="21"/>
        <end position="662"/>
    </location>
</feature>
<evidence type="ECO:0000313" key="4">
    <source>
        <dbReference type="EMBL" id="SUX20413.1"/>
    </source>
</evidence>
<dbReference type="OrthoDB" id="198456at2"/>
<evidence type="ECO:0000313" key="5">
    <source>
        <dbReference type="Proteomes" id="UP000254572"/>
    </source>
</evidence>
<proteinExistence type="inferred from homology"/>
<dbReference type="GO" id="GO:0016020">
    <property type="term" value="C:membrane"/>
    <property type="evidence" value="ECO:0007669"/>
    <property type="project" value="UniProtKB-SubCell"/>
</dbReference>
<feature type="signal peptide" evidence="3">
    <location>
        <begin position="1"/>
        <end position="20"/>
    </location>
</feature>
<evidence type="ECO:0000256" key="3">
    <source>
        <dbReference type="SAM" id="SignalP"/>
    </source>
</evidence>
<dbReference type="InterPro" id="IPR045584">
    <property type="entry name" value="Pilin-like"/>
</dbReference>
<dbReference type="InterPro" id="IPR001082">
    <property type="entry name" value="Pilin"/>
</dbReference>
<dbReference type="SUPFAM" id="SSF54523">
    <property type="entry name" value="Pili subunits"/>
    <property type="match status" value="1"/>
</dbReference>
<comment type="subcellular location">
    <subcellularLocation>
        <location evidence="1">Membrane</location>
        <topology evidence="1">Single-pass membrane protein</topology>
    </subcellularLocation>
</comment>
<sequence length="662" mass="72327">MHKHLLATALGLSLASLAHGETAQESWLHRTLPAETAAYARIPGVWFLEQSALPTSSVYQSEAYKNQSQIIRKALQEKLLTLLPPEAANTLRPLLEHLTSPLEAAFITNNHGMTILIASHIEQNTAQDTQKTLQQIFPAPWQVSADRIQNSAEKNAPIIAYRFDDKQKRLLLAINSDNQPDAQVAFIDKNDGSAPFTAQENRLDPEHNGLYLWANPQNPLIQMGISQQQDILQKLGLDRVQQASLTWAAAEGRPRLQLSLGLPDNAPLNLPAATANNLGTLHYHGNIAALAAFTLPNDAQLDAVLGSNGELKKNLQQTLGVSADDLAALGTIHYLSDDNGRYLVLPQSAKPALNSLLDKLQQKGLLKNRSMGRDNIEHLAFVSLANLISEGNTNTPDPGKEAFLALLLNIQNHYYLRDEGDNLLITTLPQPLAARAKAGDSTPKLGDWLKAEHHNLDGVNYAYIQNQRNLSRDSYYEGLRRLQMYADLAGTPLDLSQLPDAESANLPQQGTIALRLSGGGSNPTLSLDLQNGLDDLANLAGSTPAIAMLGIASAIALPAYQDYTVRAEVSRPLYETAALRDAIAAEVPVKAGKKGQKKVAKNYAEYIPGNHVRVENDDIHITVKSKNQSVNGETITLHYDRAGKTWQCQTSISPRYLPLMCR</sequence>
<dbReference type="AlphaFoldDB" id="A0A381E2U5"/>
<reference evidence="4 5" key="1">
    <citation type="submission" date="2018-06" db="EMBL/GenBank/DDBJ databases">
        <authorList>
            <consortium name="Pathogen Informatics"/>
            <person name="Doyle S."/>
        </authorList>
    </citation>
    <scope>NUCLEOTIDE SEQUENCE [LARGE SCALE GENOMIC DNA]</scope>
    <source>
        <strain evidence="4 5">NCTC13294</strain>
    </source>
</reference>
<accession>A0A381E2U5</accession>
<organism evidence="4 5">
    <name type="scientific">Cardiobacterium valvarum</name>
    <dbReference type="NCBI Taxonomy" id="194702"/>
    <lineage>
        <taxon>Bacteria</taxon>
        <taxon>Pseudomonadati</taxon>
        <taxon>Pseudomonadota</taxon>
        <taxon>Gammaproteobacteria</taxon>
        <taxon>Cardiobacteriales</taxon>
        <taxon>Cardiobacteriaceae</taxon>
        <taxon>Cardiobacterium</taxon>
    </lineage>
</organism>
<name>A0A381E2U5_9GAMM</name>
<dbReference type="Proteomes" id="UP000254572">
    <property type="component" value="Unassembled WGS sequence"/>
</dbReference>
<keyword evidence="3" id="KW-0732">Signal</keyword>
<dbReference type="RefSeq" id="WP_115610969.1">
    <property type="nucleotide sequence ID" value="NZ_JBHLZC010000001.1"/>
</dbReference>
<evidence type="ECO:0000256" key="1">
    <source>
        <dbReference type="ARBA" id="ARBA00004167"/>
    </source>
</evidence>
<dbReference type="Pfam" id="PF00114">
    <property type="entry name" value="Pilin"/>
    <property type="match status" value="1"/>
</dbReference>
<protein>
    <submittedName>
        <fullName evidence="4">Tfp pilus assembly protein, major pilin PilA</fullName>
    </submittedName>
</protein>
<dbReference type="GO" id="GO:0009289">
    <property type="term" value="C:pilus"/>
    <property type="evidence" value="ECO:0007669"/>
    <property type="project" value="InterPro"/>
</dbReference>
<gene>
    <name evidence="4" type="ORF">NCTC13294_00735</name>
</gene>
<dbReference type="GO" id="GO:0007155">
    <property type="term" value="P:cell adhesion"/>
    <property type="evidence" value="ECO:0007669"/>
    <property type="project" value="InterPro"/>
</dbReference>
<evidence type="ECO:0000256" key="2">
    <source>
        <dbReference type="ARBA" id="ARBA00005233"/>
    </source>
</evidence>
<dbReference type="EMBL" id="UFUW01000001">
    <property type="protein sequence ID" value="SUX20413.1"/>
    <property type="molecule type" value="Genomic_DNA"/>
</dbReference>